<dbReference type="NCBIfam" id="TIGR03570">
    <property type="entry name" value="NeuD_NnaD"/>
    <property type="match status" value="1"/>
</dbReference>
<dbReference type="InterPro" id="IPR050179">
    <property type="entry name" value="Trans_hexapeptide_repeat"/>
</dbReference>
<keyword evidence="2" id="KW-0808">Transferase</keyword>
<dbReference type="Pfam" id="PF17836">
    <property type="entry name" value="PglD_N"/>
    <property type="match status" value="1"/>
</dbReference>
<comment type="similarity">
    <text evidence="1">Belongs to the transferase hexapeptide repeat family.</text>
</comment>
<gene>
    <name evidence="6" type="ORF">CSC3H3_18995</name>
</gene>
<dbReference type="Pfam" id="PF00132">
    <property type="entry name" value="Hexapep"/>
    <property type="match status" value="1"/>
</dbReference>
<dbReference type="Gene3D" id="2.160.10.10">
    <property type="entry name" value="Hexapeptide repeat proteins"/>
    <property type="match status" value="1"/>
</dbReference>
<name>A0ABN5FJM7_9PROT</name>
<evidence type="ECO:0000256" key="1">
    <source>
        <dbReference type="ARBA" id="ARBA00007274"/>
    </source>
</evidence>
<evidence type="ECO:0000313" key="6">
    <source>
        <dbReference type="EMBL" id="AUG54573.1"/>
    </source>
</evidence>
<dbReference type="InterPro" id="IPR041561">
    <property type="entry name" value="PglD_N"/>
</dbReference>
<dbReference type="Gene3D" id="3.40.50.20">
    <property type="match status" value="1"/>
</dbReference>
<organism evidence="6 7">
    <name type="scientific">Thalassospira marina</name>
    <dbReference type="NCBI Taxonomy" id="2048283"/>
    <lineage>
        <taxon>Bacteria</taxon>
        <taxon>Pseudomonadati</taxon>
        <taxon>Pseudomonadota</taxon>
        <taxon>Alphaproteobacteria</taxon>
        <taxon>Rhodospirillales</taxon>
        <taxon>Thalassospiraceae</taxon>
        <taxon>Thalassospira</taxon>
    </lineage>
</organism>
<evidence type="ECO:0000313" key="7">
    <source>
        <dbReference type="Proteomes" id="UP000233458"/>
    </source>
</evidence>
<dbReference type="PANTHER" id="PTHR43300">
    <property type="entry name" value="ACETYLTRANSFERASE"/>
    <property type="match status" value="1"/>
</dbReference>
<keyword evidence="7" id="KW-1185">Reference proteome</keyword>
<dbReference type="RefSeq" id="WP_101285858.1">
    <property type="nucleotide sequence ID" value="NZ_CP024199.1"/>
</dbReference>
<evidence type="ECO:0000256" key="4">
    <source>
        <dbReference type="ARBA" id="ARBA00023315"/>
    </source>
</evidence>
<reference evidence="6 7" key="1">
    <citation type="submission" date="2017-10" db="EMBL/GenBank/DDBJ databases">
        <title>Biodiversity and function of Thalassospira species in the particle-attached aromatic-hydrocarbon-degrading consortia from the surface seawater of the China South Sea.</title>
        <authorList>
            <person name="Dong C."/>
            <person name="Liu R."/>
            <person name="Shao Z."/>
        </authorList>
    </citation>
    <scope>NUCLEOTIDE SEQUENCE [LARGE SCALE GENOMIC DNA]</scope>
    <source>
        <strain evidence="6 7">CSC3H3</strain>
    </source>
</reference>
<sequence>MNQPNKYIIWGSAGHAKVLNDILQVRKSNIIALFDNDDSIKSALEDVPLYHGWVGFHKWRKEHPITDISAAIAIGGNSGRARLEIGKNFLALGISTPKIIHHTATIAQSACIEQGCHILAQTMISSDVIIGEFTIINNCGSVDHECTLGKGVHVAPGAVLCGCVMVGDYTMIGAGSVILPRIKIGEGAIVGAGSVVTKDVPSHTVVAGNPAKIITRK</sequence>
<evidence type="ECO:0000259" key="5">
    <source>
        <dbReference type="Pfam" id="PF17836"/>
    </source>
</evidence>
<protein>
    <submittedName>
        <fullName evidence="6">Sugar acetyltransferase</fullName>
    </submittedName>
</protein>
<proteinExistence type="inferred from homology"/>
<accession>A0ABN5FJM7</accession>
<dbReference type="Proteomes" id="UP000233458">
    <property type="component" value="Chromosome"/>
</dbReference>
<evidence type="ECO:0000256" key="2">
    <source>
        <dbReference type="ARBA" id="ARBA00022679"/>
    </source>
</evidence>
<dbReference type="InterPro" id="IPR001451">
    <property type="entry name" value="Hexapep"/>
</dbReference>
<dbReference type="InterPro" id="IPR018357">
    <property type="entry name" value="Hexapep_transf_CS"/>
</dbReference>
<dbReference type="PANTHER" id="PTHR43300:SF7">
    <property type="entry name" value="UDP-N-ACETYLBACILLOSAMINE N-ACETYLTRANSFERASE"/>
    <property type="match status" value="1"/>
</dbReference>
<dbReference type="InterPro" id="IPR011004">
    <property type="entry name" value="Trimer_LpxA-like_sf"/>
</dbReference>
<dbReference type="InterPro" id="IPR020019">
    <property type="entry name" value="AcTrfase_PglD-like"/>
</dbReference>
<dbReference type="PROSITE" id="PS00101">
    <property type="entry name" value="HEXAPEP_TRANSFERASES"/>
    <property type="match status" value="1"/>
</dbReference>
<feature type="domain" description="PglD N-terminal" evidence="5">
    <location>
        <begin position="8"/>
        <end position="82"/>
    </location>
</feature>
<keyword evidence="3" id="KW-0677">Repeat</keyword>
<dbReference type="CDD" id="cd03360">
    <property type="entry name" value="LbH_AT_putative"/>
    <property type="match status" value="1"/>
</dbReference>
<dbReference type="EMBL" id="CP024199">
    <property type="protein sequence ID" value="AUG54573.1"/>
    <property type="molecule type" value="Genomic_DNA"/>
</dbReference>
<dbReference type="SUPFAM" id="SSF51161">
    <property type="entry name" value="Trimeric LpxA-like enzymes"/>
    <property type="match status" value="1"/>
</dbReference>
<keyword evidence="4" id="KW-0012">Acyltransferase</keyword>
<evidence type="ECO:0000256" key="3">
    <source>
        <dbReference type="ARBA" id="ARBA00022737"/>
    </source>
</evidence>